<keyword evidence="2" id="KW-1185">Reference proteome</keyword>
<evidence type="ECO:0000313" key="2">
    <source>
        <dbReference type="Proteomes" id="UP000092665"/>
    </source>
</evidence>
<comment type="caution">
    <text evidence="1">The sequence shown here is derived from an EMBL/GenBank/DDBJ whole genome shotgun (WGS) entry which is preliminary data.</text>
</comment>
<reference evidence="2" key="1">
    <citation type="submission" date="2015-11" db="EMBL/GenBank/DDBJ databases">
        <authorList>
            <person name="Tobias N.J."/>
            <person name="Mishra B."/>
            <person name="Gupta D.K."/>
            <person name="Thines M."/>
            <person name="Stinear T.P."/>
            <person name="Bode H.B."/>
        </authorList>
    </citation>
    <scope>NUCLEOTIDE SEQUENCE [LARGE SCALE GENOMIC DNA]</scope>
    <source>
        <strain evidence="2">PB45.5</strain>
    </source>
</reference>
<name>A0A1B8YEA1_9GAMM</name>
<organism evidence="1 2">
    <name type="scientific">Photorhabdus namnaonensis</name>
    <dbReference type="NCBI Taxonomy" id="1851568"/>
    <lineage>
        <taxon>Bacteria</taxon>
        <taxon>Pseudomonadati</taxon>
        <taxon>Pseudomonadota</taxon>
        <taxon>Gammaproteobacteria</taxon>
        <taxon>Enterobacterales</taxon>
        <taxon>Morganellaceae</taxon>
        <taxon>Photorhabdus</taxon>
    </lineage>
</organism>
<dbReference type="AlphaFoldDB" id="A0A1B8YEA1"/>
<gene>
    <name evidence="1" type="ORF">Phpb_03471</name>
</gene>
<protein>
    <submittedName>
        <fullName evidence="1">Uncharacterized protein</fullName>
    </submittedName>
</protein>
<proteinExistence type="predicted"/>
<dbReference type="EMBL" id="LOIC01000082">
    <property type="protein sequence ID" value="OCA53415.1"/>
    <property type="molecule type" value="Genomic_DNA"/>
</dbReference>
<sequence>MLADTKLKSLKPKDKIYKVGKRIYTLFRIDCLIFPARYLAQILVVYFGR</sequence>
<dbReference type="Proteomes" id="UP000092665">
    <property type="component" value="Unassembled WGS sequence"/>
</dbReference>
<accession>A0A1B8YEA1</accession>
<evidence type="ECO:0000313" key="1">
    <source>
        <dbReference type="EMBL" id="OCA53415.1"/>
    </source>
</evidence>